<evidence type="ECO:0000313" key="1">
    <source>
        <dbReference type="EMBL" id="GBG08062.1"/>
    </source>
</evidence>
<keyword evidence="2" id="KW-1185">Reference proteome</keyword>
<reference evidence="1 2" key="1">
    <citation type="submission" date="2017-08" db="EMBL/GenBank/DDBJ databases">
        <title>Substantial Increase in Enzyme Production by Combined Drug-Resistance Mutations in Paenibacillus agaridevorans.</title>
        <authorList>
            <person name="Tanaka Y."/>
            <person name="Funane K."/>
            <person name="Hosaka T."/>
            <person name="Shiwa Y."/>
            <person name="Fujita N."/>
            <person name="Miyazaki T."/>
            <person name="Yoshikawa H."/>
            <person name="Murakami K."/>
            <person name="Kasahara K."/>
            <person name="Inaoka T."/>
            <person name="Hiraga Y."/>
            <person name="Ochi K."/>
        </authorList>
    </citation>
    <scope>NUCLEOTIDE SEQUENCE [LARGE SCALE GENOMIC DNA]</scope>
    <source>
        <strain evidence="1 2">T-3040</strain>
    </source>
</reference>
<accession>A0A2R5EN49</accession>
<proteinExistence type="predicted"/>
<dbReference type="AlphaFoldDB" id="A0A2R5EN49"/>
<sequence length="88" mass="10188">MEIKDAGFSCKYLLFGFDSPFVHGGLNDFLIGFNTSEEFEERFVDSEDESPVTGFDNYQILCTQFSKAVYFSSELSLLDWVQNRFELE</sequence>
<dbReference type="EMBL" id="BDQX01000132">
    <property type="protein sequence ID" value="GBG08062.1"/>
    <property type="molecule type" value="Genomic_DNA"/>
</dbReference>
<gene>
    <name evidence="1" type="ORF">PAT3040_02629</name>
</gene>
<name>A0A2R5EN49_9BACL</name>
<evidence type="ECO:0000313" key="2">
    <source>
        <dbReference type="Proteomes" id="UP000245202"/>
    </source>
</evidence>
<organism evidence="1 2">
    <name type="scientific">Paenibacillus agaridevorans</name>
    <dbReference type="NCBI Taxonomy" id="171404"/>
    <lineage>
        <taxon>Bacteria</taxon>
        <taxon>Bacillati</taxon>
        <taxon>Bacillota</taxon>
        <taxon>Bacilli</taxon>
        <taxon>Bacillales</taxon>
        <taxon>Paenibacillaceae</taxon>
        <taxon>Paenibacillus</taxon>
    </lineage>
</organism>
<dbReference type="RefSeq" id="WP_108993012.1">
    <property type="nucleotide sequence ID" value="NZ_BDQX01000132.1"/>
</dbReference>
<dbReference type="Proteomes" id="UP000245202">
    <property type="component" value="Unassembled WGS sequence"/>
</dbReference>
<protein>
    <submittedName>
        <fullName evidence="1">Uncharacterized protein</fullName>
    </submittedName>
</protein>
<comment type="caution">
    <text evidence="1">The sequence shown here is derived from an EMBL/GenBank/DDBJ whole genome shotgun (WGS) entry which is preliminary data.</text>
</comment>